<evidence type="ECO:0000313" key="2">
    <source>
        <dbReference type="EMBL" id="KAK9737591.1"/>
    </source>
</evidence>
<evidence type="ECO:0000256" key="1">
    <source>
        <dbReference type="SAM" id="MobiDB-lite"/>
    </source>
</evidence>
<keyword evidence="3" id="KW-1185">Reference proteome</keyword>
<proteinExistence type="predicted"/>
<protein>
    <submittedName>
        <fullName evidence="2">Uncharacterized protein</fullName>
    </submittedName>
</protein>
<evidence type="ECO:0000313" key="3">
    <source>
        <dbReference type="Proteomes" id="UP001458880"/>
    </source>
</evidence>
<feature type="region of interest" description="Disordered" evidence="1">
    <location>
        <begin position="87"/>
        <end position="111"/>
    </location>
</feature>
<reference evidence="2 3" key="1">
    <citation type="journal article" date="2024" name="BMC Genomics">
        <title>De novo assembly and annotation of Popillia japonica's genome with initial clues to its potential as an invasive pest.</title>
        <authorList>
            <person name="Cucini C."/>
            <person name="Boschi S."/>
            <person name="Funari R."/>
            <person name="Cardaioli E."/>
            <person name="Iannotti N."/>
            <person name="Marturano G."/>
            <person name="Paoli F."/>
            <person name="Bruttini M."/>
            <person name="Carapelli A."/>
            <person name="Frati F."/>
            <person name="Nardi F."/>
        </authorList>
    </citation>
    <scope>NUCLEOTIDE SEQUENCE [LARGE SCALE GENOMIC DNA]</scope>
    <source>
        <strain evidence="2">DMR45628</strain>
    </source>
</reference>
<dbReference type="AlphaFoldDB" id="A0AAW1LUL3"/>
<dbReference type="EMBL" id="JASPKY010000098">
    <property type="protein sequence ID" value="KAK9737591.1"/>
    <property type="molecule type" value="Genomic_DNA"/>
</dbReference>
<comment type="caution">
    <text evidence="2">The sequence shown here is derived from an EMBL/GenBank/DDBJ whole genome shotgun (WGS) entry which is preliminary data.</text>
</comment>
<organism evidence="2 3">
    <name type="scientific">Popillia japonica</name>
    <name type="common">Japanese beetle</name>
    <dbReference type="NCBI Taxonomy" id="7064"/>
    <lineage>
        <taxon>Eukaryota</taxon>
        <taxon>Metazoa</taxon>
        <taxon>Ecdysozoa</taxon>
        <taxon>Arthropoda</taxon>
        <taxon>Hexapoda</taxon>
        <taxon>Insecta</taxon>
        <taxon>Pterygota</taxon>
        <taxon>Neoptera</taxon>
        <taxon>Endopterygota</taxon>
        <taxon>Coleoptera</taxon>
        <taxon>Polyphaga</taxon>
        <taxon>Scarabaeiformia</taxon>
        <taxon>Scarabaeidae</taxon>
        <taxon>Rutelinae</taxon>
        <taxon>Popillia</taxon>
    </lineage>
</organism>
<sequence length="111" mass="12484">MDSELMQEHGYTLQISVFKNSIRTFEGITVTFQEILNQDEVDVTPDDLLQNFSAAAHDFTEHTEITNLKLPETSSSVDKAMEIFTGHDNYGSRSKNPMNAVAKDAKMKAKQ</sequence>
<name>A0AAW1LUL3_POPJA</name>
<accession>A0AAW1LUL3</accession>
<dbReference type="Proteomes" id="UP001458880">
    <property type="component" value="Unassembled WGS sequence"/>
</dbReference>
<gene>
    <name evidence="2" type="ORF">QE152_g10585</name>
</gene>